<evidence type="ECO:0000256" key="1">
    <source>
        <dbReference type="SAM" id="MobiDB-lite"/>
    </source>
</evidence>
<name>A0A9X3XB84_9BACT</name>
<sequence length="131" mass="13830">MSDSRAESTTTIMATLAIPPNALRITAPPPDTISQRNVEAMTGIPPRVFLEVVRAPGFPLPVTRLGKLRIVNRAAFVAWVEQGAFRAAPPPPPIADAAGELEGESAGEILEAVGLTETSRRAAGRARSPRP</sequence>
<proteinExistence type="predicted"/>
<reference evidence="2 3" key="1">
    <citation type="submission" date="2021-04" db="EMBL/GenBank/DDBJ databases">
        <title>Genome analysis of Polyangium sp.</title>
        <authorList>
            <person name="Li Y."/>
            <person name="Wang J."/>
        </authorList>
    </citation>
    <scope>NUCLEOTIDE SEQUENCE [LARGE SCALE GENOMIC DNA]</scope>
    <source>
        <strain evidence="2 3">SDU14</strain>
    </source>
</reference>
<dbReference type="EMBL" id="JAGTJJ010000034">
    <property type="protein sequence ID" value="MDC3986065.1"/>
    <property type="molecule type" value="Genomic_DNA"/>
</dbReference>
<dbReference type="AlphaFoldDB" id="A0A9X3XB84"/>
<comment type="caution">
    <text evidence="2">The sequence shown here is derived from an EMBL/GenBank/DDBJ whole genome shotgun (WGS) entry which is preliminary data.</text>
</comment>
<organism evidence="2 3">
    <name type="scientific">Polyangium jinanense</name>
    <dbReference type="NCBI Taxonomy" id="2829994"/>
    <lineage>
        <taxon>Bacteria</taxon>
        <taxon>Pseudomonadati</taxon>
        <taxon>Myxococcota</taxon>
        <taxon>Polyangia</taxon>
        <taxon>Polyangiales</taxon>
        <taxon>Polyangiaceae</taxon>
        <taxon>Polyangium</taxon>
    </lineage>
</organism>
<feature type="compositionally biased region" description="Basic residues" evidence="1">
    <location>
        <begin position="122"/>
        <end position="131"/>
    </location>
</feature>
<keyword evidence="3" id="KW-1185">Reference proteome</keyword>
<gene>
    <name evidence="2" type="ORF">KEG57_36650</name>
</gene>
<evidence type="ECO:0000313" key="2">
    <source>
        <dbReference type="EMBL" id="MDC3986065.1"/>
    </source>
</evidence>
<accession>A0A9X3XB84</accession>
<evidence type="ECO:0008006" key="4">
    <source>
        <dbReference type="Google" id="ProtNLM"/>
    </source>
</evidence>
<dbReference type="RefSeq" id="WP_272428475.1">
    <property type="nucleotide sequence ID" value="NZ_JAGTJJ010000034.1"/>
</dbReference>
<evidence type="ECO:0000313" key="3">
    <source>
        <dbReference type="Proteomes" id="UP001151081"/>
    </source>
</evidence>
<protein>
    <recommendedName>
        <fullName evidence="4">Helix-turn-helix domain-containing protein</fullName>
    </recommendedName>
</protein>
<feature type="region of interest" description="Disordered" evidence="1">
    <location>
        <begin position="111"/>
        <end position="131"/>
    </location>
</feature>
<dbReference type="Proteomes" id="UP001151081">
    <property type="component" value="Unassembled WGS sequence"/>
</dbReference>